<feature type="region of interest" description="Disordered" evidence="1">
    <location>
        <begin position="75"/>
        <end position="102"/>
    </location>
</feature>
<dbReference type="Proteomes" id="UP000331127">
    <property type="component" value="Unassembled WGS sequence"/>
</dbReference>
<sequence>MTGIRGGAYIVGAYLYRGWVRHPGRGWGAAVAVEGVVTAATPVDVVAAGAVQVVVAGASVEGVLARVAVTSVRVRGQDRAPGQERSDQHQNSLSPWVGESPH</sequence>
<evidence type="ECO:0000256" key="1">
    <source>
        <dbReference type="SAM" id="MobiDB-lite"/>
    </source>
</evidence>
<comment type="caution">
    <text evidence="2">The sequence shown here is derived from an EMBL/GenBank/DDBJ whole genome shotgun (WGS) entry which is preliminary data.</text>
</comment>
<keyword evidence="3" id="KW-1185">Reference proteome</keyword>
<reference evidence="2 3" key="1">
    <citation type="submission" date="2019-10" db="EMBL/GenBank/DDBJ databases">
        <title>Whole genome shotgun sequence of Acrocarpospora macrocephala NBRC 16266.</title>
        <authorList>
            <person name="Ichikawa N."/>
            <person name="Kimura A."/>
            <person name="Kitahashi Y."/>
            <person name="Komaki H."/>
            <person name="Oguchi A."/>
        </authorList>
    </citation>
    <scope>NUCLEOTIDE SEQUENCE [LARGE SCALE GENOMIC DNA]</scope>
    <source>
        <strain evidence="2 3">NBRC 16266</strain>
    </source>
</reference>
<name>A0A5M3WJ68_9ACTN</name>
<feature type="compositionally biased region" description="Basic and acidic residues" evidence="1">
    <location>
        <begin position="75"/>
        <end position="88"/>
    </location>
</feature>
<gene>
    <name evidence="2" type="ORF">Amac_028130</name>
</gene>
<protein>
    <submittedName>
        <fullName evidence="2">Uncharacterized protein</fullName>
    </submittedName>
</protein>
<proteinExistence type="predicted"/>
<organism evidence="2 3">
    <name type="scientific">Acrocarpospora macrocephala</name>
    <dbReference type="NCBI Taxonomy" id="150177"/>
    <lineage>
        <taxon>Bacteria</taxon>
        <taxon>Bacillati</taxon>
        <taxon>Actinomycetota</taxon>
        <taxon>Actinomycetes</taxon>
        <taxon>Streptosporangiales</taxon>
        <taxon>Streptosporangiaceae</taxon>
        <taxon>Acrocarpospora</taxon>
    </lineage>
</organism>
<dbReference type="AlphaFoldDB" id="A0A5M3WJ68"/>
<dbReference type="EMBL" id="BLAE01000014">
    <property type="protein sequence ID" value="GES09217.1"/>
    <property type="molecule type" value="Genomic_DNA"/>
</dbReference>
<accession>A0A5M3WJ68</accession>
<evidence type="ECO:0000313" key="3">
    <source>
        <dbReference type="Proteomes" id="UP000331127"/>
    </source>
</evidence>
<evidence type="ECO:0000313" key="2">
    <source>
        <dbReference type="EMBL" id="GES09217.1"/>
    </source>
</evidence>